<comment type="caution">
    <text evidence="1">The sequence shown here is derived from an EMBL/GenBank/DDBJ whole genome shotgun (WGS) entry which is preliminary data.</text>
</comment>
<dbReference type="EMBL" id="SRLA01000005">
    <property type="protein sequence ID" value="TGE04780.1"/>
    <property type="molecule type" value="Genomic_DNA"/>
</dbReference>
<dbReference type="AlphaFoldDB" id="A0A4Z0P1Z6"/>
<proteinExistence type="predicted"/>
<dbReference type="Proteomes" id="UP000298337">
    <property type="component" value="Unassembled WGS sequence"/>
</dbReference>
<gene>
    <name evidence="1" type="ORF">EU556_21605</name>
</gene>
<dbReference type="RefSeq" id="WP_135436241.1">
    <property type="nucleotide sequence ID" value="NZ_SRLA01000005.1"/>
</dbReference>
<reference evidence="1 2" key="1">
    <citation type="submission" date="2019-04" db="EMBL/GenBank/DDBJ databases">
        <authorList>
            <person name="Feng G."/>
            <person name="Zhang J."/>
            <person name="Zhu H."/>
        </authorList>
    </citation>
    <scope>NUCLEOTIDE SEQUENCE [LARGE SCALE GENOMIC DNA]</scope>
    <source>
        <strain evidence="1 2">92R-1</strain>
    </source>
</reference>
<evidence type="ECO:0000313" key="2">
    <source>
        <dbReference type="Proteomes" id="UP000298337"/>
    </source>
</evidence>
<keyword evidence="2" id="KW-1185">Reference proteome</keyword>
<sequence length="88" mass="10413">MEADPRDDQDANACYFTVEELAEWDNWWRGLPVEGRQAWLRRHRELRLLVRLGLDPSRELIDYGLHMTPEDFQSAAVRLLDGMTTLKR</sequence>
<name>A0A4Z0P1Z6_9BACT</name>
<accession>A0A4Z0P1Z6</accession>
<organism evidence="1 2">
    <name type="scientific">Hymenobacter fodinae</name>
    <dbReference type="NCBI Taxonomy" id="2510796"/>
    <lineage>
        <taxon>Bacteria</taxon>
        <taxon>Pseudomonadati</taxon>
        <taxon>Bacteroidota</taxon>
        <taxon>Cytophagia</taxon>
        <taxon>Cytophagales</taxon>
        <taxon>Hymenobacteraceae</taxon>
        <taxon>Hymenobacter</taxon>
    </lineage>
</organism>
<evidence type="ECO:0000313" key="1">
    <source>
        <dbReference type="EMBL" id="TGE04780.1"/>
    </source>
</evidence>
<protein>
    <submittedName>
        <fullName evidence="1">Uncharacterized protein</fullName>
    </submittedName>
</protein>